<dbReference type="AlphaFoldDB" id="A0A061DFR7"/>
<evidence type="ECO:0000256" key="1">
    <source>
        <dbReference type="SAM" id="Coils"/>
    </source>
</evidence>
<protein>
    <submittedName>
        <fullName evidence="3">Uncharacterized protein</fullName>
    </submittedName>
</protein>
<feature type="region of interest" description="Disordered" evidence="2">
    <location>
        <begin position="100"/>
        <end position="124"/>
    </location>
</feature>
<dbReference type="InParanoid" id="A0A061DFR7"/>
<feature type="region of interest" description="Disordered" evidence="2">
    <location>
        <begin position="154"/>
        <end position="175"/>
    </location>
</feature>
<dbReference type="Proteomes" id="UP000026915">
    <property type="component" value="Chromosome 1"/>
</dbReference>
<gene>
    <name evidence="3" type="ORF">TCM_000211</name>
</gene>
<accession>A0A061DFR7</accession>
<keyword evidence="4" id="KW-1185">Reference proteome</keyword>
<dbReference type="HOGENOM" id="CLU_543387_0_0_1"/>
<feature type="region of interest" description="Disordered" evidence="2">
    <location>
        <begin position="41"/>
        <end position="63"/>
    </location>
</feature>
<feature type="compositionally biased region" description="Basic and acidic residues" evidence="2">
    <location>
        <begin position="100"/>
        <end position="119"/>
    </location>
</feature>
<organism evidence="3 4">
    <name type="scientific">Theobroma cacao</name>
    <name type="common">Cacao</name>
    <name type="synonym">Cocoa</name>
    <dbReference type="NCBI Taxonomy" id="3641"/>
    <lineage>
        <taxon>Eukaryota</taxon>
        <taxon>Viridiplantae</taxon>
        <taxon>Streptophyta</taxon>
        <taxon>Embryophyta</taxon>
        <taxon>Tracheophyta</taxon>
        <taxon>Spermatophyta</taxon>
        <taxon>Magnoliopsida</taxon>
        <taxon>eudicotyledons</taxon>
        <taxon>Gunneridae</taxon>
        <taxon>Pentapetalae</taxon>
        <taxon>rosids</taxon>
        <taxon>malvids</taxon>
        <taxon>Malvales</taxon>
        <taxon>Malvaceae</taxon>
        <taxon>Byttnerioideae</taxon>
        <taxon>Theobroma</taxon>
    </lineage>
</organism>
<evidence type="ECO:0000313" key="4">
    <source>
        <dbReference type="Proteomes" id="UP000026915"/>
    </source>
</evidence>
<keyword evidence="1" id="KW-0175">Coiled coil</keyword>
<proteinExistence type="predicted"/>
<feature type="compositionally biased region" description="Basic and acidic residues" evidence="2">
    <location>
        <begin position="41"/>
        <end position="61"/>
    </location>
</feature>
<name>A0A061DFR7_THECC</name>
<evidence type="ECO:0000256" key="2">
    <source>
        <dbReference type="SAM" id="MobiDB-lite"/>
    </source>
</evidence>
<dbReference type="EMBL" id="CM001879">
    <property type="protein sequence ID" value="EOX90857.1"/>
    <property type="molecule type" value="Genomic_DNA"/>
</dbReference>
<evidence type="ECO:0000313" key="3">
    <source>
        <dbReference type="EMBL" id="EOX90857.1"/>
    </source>
</evidence>
<feature type="coiled-coil region" evidence="1">
    <location>
        <begin position="272"/>
        <end position="299"/>
    </location>
</feature>
<reference evidence="3 4" key="1">
    <citation type="journal article" date="2013" name="Genome Biol.">
        <title>The genome sequence of the most widely cultivated cacao type and its use to identify candidate genes regulating pod color.</title>
        <authorList>
            <person name="Motamayor J.C."/>
            <person name="Mockaitis K."/>
            <person name="Schmutz J."/>
            <person name="Haiminen N."/>
            <person name="Iii D.L."/>
            <person name="Cornejo O."/>
            <person name="Findley S.D."/>
            <person name="Zheng P."/>
            <person name="Utro F."/>
            <person name="Royaert S."/>
            <person name="Saski C."/>
            <person name="Jenkins J."/>
            <person name="Podicheti R."/>
            <person name="Zhao M."/>
            <person name="Scheffler B.E."/>
            <person name="Stack J.C."/>
            <person name="Feltus F.A."/>
            <person name="Mustiga G.M."/>
            <person name="Amores F."/>
            <person name="Phillips W."/>
            <person name="Marelli J.P."/>
            <person name="May G.D."/>
            <person name="Shapiro H."/>
            <person name="Ma J."/>
            <person name="Bustamante C.D."/>
            <person name="Schnell R.J."/>
            <person name="Main D."/>
            <person name="Gilbert D."/>
            <person name="Parida L."/>
            <person name="Kuhn D.N."/>
        </authorList>
    </citation>
    <scope>NUCLEOTIDE SEQUENCE [LARGE SCALE GENOMIC DNA]</scope>
    <source>
        <strain evidence="4">cv. Matina 1-6</strain>
    </source>
</reference>
<sequence>MAIMCKQSRLQLVNVRTMPGSAMVIASSAADGTKRFFPVSEDRRARRKQAEEELNRKEGKSNKIRNRSVMEAAIKIPHSSTMAIASTADHTKKFFPVTEERRARRDQAEEELNRKEGKSNKIRNSSVMQAAIKTPHSSALAIASTADDTKKFFPTSEERRDRRKQAEEELNRKEGKSIKIRNSSVMEGAIKIRHSSAMTMPSTADGIKKFFPVNEERRARRRQAEEELNRKEGKSIKIRNSSVMEGAIKIRHSSAMTMPSTADGIKKFFPVSEERRARRKQAEEELNRKEGMSNKIRNSSVMQGAIRIRHSSAMAIASTADGTNKCSFLEYQVSEERKAKRKQAEEELNLRGDKRIKIQSVAEDFKLSKTLAPLSLPLVKSNTDSDHASIEGTNNKGQRGVQIDGLPNQINAVNPTVEEGFLVGGISKCQREDDGNFYISLHENLFSDQIYDFNLDSDSPEDLLVGSVCAMESQVLANDQEINIVSDEFNHFENDSWINALL</sequence>
<dbReference type="Gramene" id="EOX90857">
    <property type="protein sequence ID" value="EOX90857"/>
    <property type="gene ID" value="TCM_000211"/>
</dbReference>